<evidence type="ECO:0000256" key="3">
    <source>
        <dbReference type="ARBA" id="ARBA00023125"/>
    </source>
</evidence>
<keyword evidence="4" id="KW-0804">Transcription</keyword>
<dbReference type="InterPro" id="IPR005119">
    <property type="entry name" value="LysR_subst-bd"/>
</dbReference>
<dbReference type="RefSeq" id="WP_252167691.1">
    <property type="nucleotide sequence ID" value="NZ_CP084930.1"/>
</dbReference>
<evidence type="ECO:0000256" key="2">
    <source>
        <dbReference type="ARBA" id="ARBA00023015"/>
    </source>
</evidence>
<evidence type="ECO:0000313" key="6">
    <source>
        <dbReference type="EMBL" id="USI73884.1"/>
    </source>
</evidence>
<evidence type="ECO:0000256" key="1">
    <source>
        <dbReference type="ARBA" id="ARBA00009437"/>
    </source>
</evidence>
<keyword evidence="2" id="KW-0805">Transcription regulation</keyword>
<dbReference type="PANTHER" id="PTHR30537:SF3">
    <property type="entry name" value="TRANSCRIPTIONAL REGULATORY PROTEIN"/>
    <property type="match status" value="1"/>
</dbReference>
<keyword evidence="3" id="KW-0238">DNA-binding</keyword>
<dbReference type="Pfam" id="PF03466">
    <property type="entry name" value="LysR_substrate"/>
    <property type="match status" value="1"/>
</dbReference>
<dbReference type="InterPro" id="IPR036388">
    <property type="entry name" value="WH-like_DNA-bd_sf"/>
</dbReference>
<protein>
    <submittedName>
        <fullName evidence="6">LysR family transcriptional regulator</fullName>
    </submittedName>
</protein>
<feature type="domain" description="HTH lysR-type" evidence="5">
    <location>
        <begin position="1"/>
        <end position="58"/>
    </location>
</feature>
<reference evidence="6" key="1">
    <citation type="journal article" date="2022" name="Toxins">
        <title>Genomic Analysis of Sphingopyxis sp. USTB-05 for Biodegrading Cyanobacterial Hepatotoxins.</title>
        <authorList>
            <person name="Liu C."/>
            <person name="Xu Q."/>
            <person name="Zhao Z."/>
            <person name="Zhang H."/>
            <person name="Liu X."/>
            <person name="Yin C."/>
            <person name="Liu Y."/>
            <person name="Yan H."/>
        </authorList>
    </citation>
    <scope>NUCLEOTIDE SEQUENCE</scope>
    <source>
        <strain evidence="6">NBD5</strain>
    </source>
</reference>
<evidence type="ECO:0000256" key="4">
    <source>
        <dbReference type="ARBA" id="ARBA00023163"/>
    </source>
</evidence>
<accession>A0ABY4XAC7</accession>
<dbReference type="EMBL" id="CP084930">
    <property type="protein sequence ID" value="USI73884.1"/>
    <property type="molecule type" value="Genomic_DNA"/>
</dbReference>
<keyword evidence="7" id="KW-1185">Reference proteome</keyword>
<evidence type="ECO:0000313" key="7">
    <source>
        <dbReference type="Proteomes" id="UP001056937"/>
    </source>
</evidence>
<dbReference type="Pfam" id="PF00126">
    <property type="entry name" value="HTH_1"/>
    <property type="match status" value="1"/>
</dbReference>
<dbReference type="PROSITE" id="PS50931">
    <property type="entry name" value="HTH_LYSR"/>
    <property type="match status" value="1"/>
</dbReference>
<dbReference type="Gene3D" id="3.40.190.290">
    <property type="match status" value="1"/>
</dbReference>
<dbReference type="SUPFAM" id="SSF46785">
    <property type="entry name" value="Winged helix' DNA-binding domain"/>
    <property type="match status" value="1"/>
</dbReference>
<gene>
    <name evidence="6" type="ORF">LHA26_05295</name>
</gene>
<name>A0ABY4XAC7_9SPHN</name>
<comment type="similarity">
    <text evidence="1">Belongs to the LysR transcriptional regulatory family.</text>
</comment>
<proteinExistence type="inferred from homology"/>
<dbReference type="InterPro" id="IPR036390">
    <property type="entry name" value="WH_DNA-bd_sf"/>
</dbReference>
<organism evidence="6 7">
    <name type="scientific">Sphingomonas morindae</name>
    <dbReference type="NCBI Taxonomy" id="1541170"/>
    <lineage>
        <taxon>Bacteria</taxon>
        <taxon>Pseudomonadati</taxon>
        <taxon>Pseudomonadota</taxon>
        <taxon>Alphaproteobacteria</taxon>
        <taxon>Sphingomonadales</taxon>
        <taxon>Sphingomonadaceae</taxon>
        <taxon>Sphingomonas</taxon>
    </lineage>
</organism>
<dbReference type="SUPFAM" id="SSF53850">
    <property type="entry name" value="Periplasmic binding protein-like II"/>
    <property type="match status" value="1"/>
</dbReference>
<dbReference type="PANTHER" id="PTHR30537">
    <property type="entry name" value="HTH-TYPE TRANSCRIPTIONAL REGULATOR"/>
    <property type="match status" value="1"/>
</dbReference>
<dbReference type="InterPro" id="IPR000847">
    <property type="entry name" value="LysR_HTH_N"/>
</dbReference>
<sequence length="327" mass="36364">MEWSDIKVFLQVVRDRTMTEATNALRMDHSTISRRIARLEKEAGVPLFERAGRRLAVTEEGQRLTEAAEKLESIILREVMTLAEARSNIAGRVRIGATEEFGAHYLAARLPEIAREHPDLDLDLVAISRNFSLASREVDVVVTMDRPSSGDLRFRKLTSFEFGVYGTAGYFASRRPPNLPVDLLDESWCGFITEMLQTTELDVCAGQELRVEPRYRTTTVTAQLATVRSGAALAFLPCFVGDAHEDLERVLPDELRPTRDYWLAVHEDLADSPRVRAVMDGIADRVTRDRRVFDGVPADGARGSSSLAPEALPSVITRLATPVNAQA</sequence>
<evidence type="ECO:0000259" key="5">
    <source>
        <dbReference type="PROSITE" id="PS50931"/>
    </source>
</evidence>
<dbReference type="Proteomes" id="UP001056937">
    <property type="component" value="Chromosome 1"/>
</dbReference>
<dbReference type="InterPro" id="IPR058163">
    <property type="entry name" value="LysR-type_TF_proteobact-type"/>
</dbReference>
<dbReference type="Gene3D" id="1.10.10.10">
    <property type="entry name" value="Winged helix-like DNA-binding domain superfamily/Winged helix DNA-binding domain"/>
    <property type="match status" value="1"/>
</dbReference>